<dbReference type="Proteomes" id="UP000005012">
    <property type="component" value="Chromosome"/>
</dbReference>
<evidence type="ECO:0000313" key="1">
    <source>
        <dbReference type="EMBL" id="AFH92861.1"/>
    </source>
</evidence>
<evidence type="ECO:0000313" key="2">
    <source>
        <dbReference type="Proteomes" id="UP000005012"/>
    </source>
</evidence>
<dbReference type="HOGENOM" id="CLU_2370557_0_0_6"/>
<name>A0A140NIY1_PROSM</name>
<accession>A0A140NIY1</accession>
<proteinExistence type="predicted"/>
<dbReference type="PATRIC" id="fig|1157951.4.peg.971"/>
<dbReference type="EMBL" id="CP003488">
    <property type="protein sequence ID" value="AFH92861.1"/>
    <property type="molecule type" value="Genomic_DNA"/>
</dbReference>
<dbReference type="AlphaFoldDB" id="A0A140NIY1"/>
<gene>
    <name evidence="1" type="ordered locus">S70_04905</name>
</gene>
<reference evidence="1 2" key="1">
    <citation type="journal article" date="2012" name="J. Bacteriol.">
        <title>Complete Genome Sequence of Providencia stuartii Clinical Isolate MRSN 2154.</title>
        <authorList>
            <person name="Clifford R.J."/>
            <person name="Hang J."/>
            <person name="Riley M.C."/>
            <person name="Onmus-Leone F."/>
            <person name="Kuschner R.A."/>
            <person name="Lesho E.P."/>
            <person name="Waterman P.E."/>
        </authorList>
    </citation>
    <scope>NUCLEOTIDE SEQUENCE [LARGE SCALE GENOMIC DNA]</scope>
    <source>
        <strain evidence="1 2">MRSN 2154</strain>
    </source>
</reference>
<protein>
    <submittedName>
        <fullName evidence="1">Uncharacterized protein</fullName>
    </submittedName>
</protein>
<reference evidence="2" key="2">
    <citation type="submission" date="2012-04" db="EMBL/GenBank/DDBJ databases">
        <title>Complete genome sequence of Providencia stuartii clinical isolate MRSN 2154.</title>
        <authorList>
            <person name="Clifford R.J."/>
            <person name="Hang J."/>
            <person name="Riley M.C."/>
            <person name="Onmus-Leone F."/>
            <person name="Kuschner R.A."/>
            <person name="Lesho E.P."/>
            <person name="Waterman P.E."/>
        </authorList>
    </citation>
    <scope>NUCLEOTIDE SEQUENCE [LARGE SCALE GENOMIC DNA]</scope>
    <source>
        <strain evidence="2">MRSN 2154</strain>
    </source>
</reference>
<sequence length="95" mass="10718">MGALIRKPLHNASLFEQNSGVFFYLNARKKFPHIVGEEDTKNIINNGLGGDEYNDLSMLKSGENVNLFIINYSILEFLIVKNRILVGGEQFTLSQ</sequence>
<dbReference type="KEGG" id="psi:S70_04905"/>
<organism evidence="1 2">
    <name type="scientific">Providencia stuartii (strain MRSN 2154)</name>
    <dbReference type="NCBI Taxonomy" id="1157951"/>
    <lineage>
        <taxon>Bacteria</taxon>
        <taxon>Pseudomonadati</taxon>
        <taxon>Pseudomonadota</taxon>
        <taxon>Gammaproteobacteria</taxon>
        <taxon>Enterobacterales</taxon>
        <taxon>Morganellaceae</taxon>
        <taxon>Providencia</taxon>
    </lineage>
</organism>